<accession>R4K171</accession>
<gene>
    <name evidence="2" type="ORF">Clopa_1333</name>
</gene>
<dbReference type="KEGG" id="cpas:Clopa_1333"/>
<name>R4K171_CLOPA</name>
<sequence>MSSRRPDHHKEEKNDNSNQAEQNLNPNEIQNMLKNVDMREIQKVLGNVDMNEIQNSLKNIDVKQLAFIINIINSLSKNKK</sequence>
<feature type="compositionally biased region" description="Basic and acidic residues" evidence="1">
    <location>
        <begin position="1"/>
        <end position="15"/>
    </location>
</feature>
<dbReference type="PATRIC" id="fig|86416.3.peg.1333"/>
<dbReference type="EMBL" id="CP003261">
    <property type="protein sequence ID" value="AGK96318.1"/>
    <property type="molecule type" value="Genomic_DNA"/>
</dbReference>
<dbReference type="AlphaFoldDB" id="R4K171"/>
<evidence type="ECO:0000313" key="2">
    <source>
        <dbReference type="EMBL" id="AGK96318.1"/>
    </source>
</evidence>
<keyword evidence="3" id="KW-1185">Reference proteome</keyword>
<dbReference type="OrthoDB" id="9949512at2"/>
<reference evidence="2 3" key="1">
    <citation type="submission" date="2012-01" db="EMBL/GenBank/DDBJ databases">
        <title>Complete sequence of chromosome of Clostridium pasteurianum BC1.</title>
        <authorList>
            <consortium name="US DOE Joint Genome Institute"/>
            <person name="Lucas S."/>
            <person name="Han J."/>
            <person name="Lapidus A."/>
            <person name="Cheng J.-F."/>
            <person name="Goodwin L."/>
            <person name="Pitluck S."/>
            <person name="Peters L."/>
            <person name="Mikhailova N."/>
            <person name="Teshima H."/>
            <person name="Detter J.C."/>
            <person name="Han C."/>
            <person name="Tapia R."/>
            <person name="Land M."/>
            <person name="Hauser L."/>
            <person name="Kyrpides N."/>
            <person name="Ivanova N."/>
            <person name="Pagani I."/>
            <person name="Dunn J."/>
            <person name="Taghavi S."/>
            <person name="Francis A."/>
            <person name="van der Lelie D."/>
            <person name="Woyke T."/>
        </authorList>
    </citation>
    <scope>NUCLEOTIDE SEQUENCE [LARGE SCALE GENOMIC DNA]</scope>
    <source>
        <strain evidence="2 3">BC1</strain>
    </source>
</reference>
<evidence type="ECO:0000256" key="1">
    <source>
        <dbReference type="SAM" id="MobiDB-lite"/>
    </source>
</evidence>
<dbReference type="RefSeq" id="WP_015614641.1">
    <property type="nucleotide sequence ID" value="NC_021182.1"/>
</dbReference>
<evidence type="ECO:0000313" key="3">
    <source>
        <dbReference type="Proteomes" id="UP000013523"/>
    </source>
</evidence>
<feature type="region of interest" description="Disordered" evidence="1">
    <location>
        <begin position="1"/>
        <end position="29"/>
    </location>
</feature>
<feature type="compositionally biased region" description="Polar residues" evidence="1">
    <location>
        <begin position="16"/>
        <end position="29"/>
    </location>
</feature>
<protein>
    <submittedName>
        <fullName evidence="2">Uncharacterized protein</fullName>
    </submittedName>
</protein>
<dbReference type="HOGENOM" id="CLU_2631944_0_0_9"/>
<dbReference type="STRING" id="86416.Clopa_1333"/>
<organism evidence="2 3">
    <name type="scientific">Clostridium pasteurianum BC1</name>
    <dbReference type="NCBI Taxonomy" id="86416"/>
    <lineage>
        <taxon>Bacteria</taxon>
        <taxon>Bacillati</taxon>
        <taxon>Bacillota</taxon>
        <taxon>Clostridia</taxon>
        <taxon>Eubacteriales</taxon>
        <taxon>Clostridiaceae</taxon>
        <taxon>Clostridium</taxon>
    </lineage>
</organism>
<dbReference type="eggNOG" id="ENOG50327Q1">
    <property type="taxonomic scope" value="Bacteria"/>
</dbReference>
<proteinExistence type="predicted"/>
<dbReference type="Proteomes" id="UP000013523">
    <property type="component" value="Chromosome"/>
</dbReference>